<dbReference type="GeneID" id="28765663"/>
<reference evidence="2 3" key="1">
    <citation type="submission" date="2016-05" db="EMBL/GenBank/DDBJ databases">
        <title>Comparative analysis of secretome profiles of manganese(II)-oxidizing ascomycete fungi.</title>
        <authorList>
            <consortium name="DOE Joint Genome Institute"/>
            <person name="Zeiner C.A."/>
            <person name="Purvine S.O."/>
            <person name="Zink E.M."/>
            <person name="Wu S."/>
            <person name="Pasa-Tolic L."/>
            <person name="Chaput D.L."/>
            <person name="Haridas S."/>
            <person name="Grigoriev I.V."/>
            <person name="Santelli C.M."/>
            <person name="Hansel C.M."/>
        </authorList>
    </citation>
    <scope>NUCLEOTIDE SEQUENCE [LARGE SCALE GENOMIC DNA]</scope>
    <source>
        <strain evidence="2 3">AP3s5-JAC2a</strain>
    </source>
</reference>
<dbReference type="AlphaFoldDB" id="A0A177C3Y2"/>
<dbReference type="InParanoid" id="A0A177C3Y2"/>
<evidence type="ECO:0000313" key="2">
    <source>
        <dbReference type="EMBL" id="OAG01609.1"/>
    </source>
</evidence>
<dbReference type="OrthoDB" id="2958217at2759"/>
<proteinExistence type="predicted"/>
<accession>A0A177C3Y2</accession>
<dbReference type="Proteomes" id="UP000077069">
    <property type="component" value="Unassembled WGS sequence"/>
</dbReference>
<evidence type="ECO:0000259" key="1">
    <source>
        <dbReference type="Pfam" id="PF06985"/>
    </source>
</evidence>
<name>A0A177C3Y2_9PLEO</name>
<dbReference type="PANTHER" id="PTHR33112">
    <property type="entry name" value="DOMAIN PROTEIN, PUTATIVE-RELATED"/>
    <property type="match status" value="1"/>
</dbReference>
<dbReference type="STRING" id="1460663.A0A177C3Y2"/>
<dbReference type="Pfam" id="PF06985">
    <property type="entry name" value="HET"/>
    <property type="match status" value="1"/>
</dbReference>
<sequence>MACKICHQALTFAARGEVERIERPVTDLEESARTCKYCHVIHCILDEVDLDTVESFYIIPLADYIAVVPWAPRGSICLTVNWKAEHPKNRLKVRSYANFVMRSLAGVVNTGSDVAIAWVTDKIKECKESHKKCNLHKDGTLPDRVIRIGQADSIIATENWYESDVRLYETSNEKLPYVALSHRWGDEQPLRLLKDNLNLFQKNIDWSKLPKTFQDAIVSARKLGIEFIWIDSLCIIQDSKEDWFEQSGKMAGIYEHAAVTLAATVADGGRAGCFVEPSPSLRGCVTDGKTKIVVDGNEEKIRQLVARASDDSPIVYVRQDTEHDSPGHWASDRLPLLKRGWVYQERLLSPRIVHFGSVDLIWECNERIHCHCGYYQPSGSRNPIGHPIKPQHAMCLVADGDIGHGLHARWVQLIEEYTALDLTFASDRVAAIAGVAKQFRRGLSNKAYLAGLWEESLLTGLTWQRACARQERARPAEPSEGPSWSWLSVTGPVTYPTSRTVTWSL</sequence>
<dbReference type="PANTHER" id="PTHR33112:SF9">
    <property type="entry name" value="HETEROKARYON INCOMPATIBILITY DOMAIN-CONTAINING PROTEIN"/>
    <property type="match status" value="1"/>
</dbReference>
<keyword evidence="3" id="KW-1185">Reference proteome</keyword>
<feature type="domain" description="Heterokaryon incompatibility" evidence="1">
    <location>
        <begin position="177"/>
        <end position="345"/>
    </location>
</feature>
<protein>
    <submittedName>
        <fullName evidence="2">HET-domain-containing protein</fullName>
    </submittedName>
</protein>
<organism evidence="2 3">
    <name type="scientific">Paraphaeosphaeria sporulosa</name>
    <dbReference type="NCBI Taxonomy" id="1460663"/>
    <lineage>
        <taxon>Eukaryota</taxon>
        <taxon>Fungi</taxon>
        <taxon>Dikarya</taxon>
        <taxon>Ascomycota</taxon>
        <taxon>Pezizomycotina</taxon>
        <taxon>Dothideomycetes</taxon>
        <taxon>Pleosporomycetidae</taxon>
        <taxon>Pleosporales</taxon>
        <taxon>Massarineae</taxon>
        <taxon>Didymosphaeriaceae</taxon>
        <taxon>Paraphaeosphaeria</taxon>
    </lineage>
</organism>
<dbReference type="RefSeq" id="XP_018031974.1">
    <property type="nucleotide sequence ID" value="XM_018182177.1"/>
</dbReference>
<evidence type="ECO:0000313" key="3">
    <source>
        <dbReference type="Proteomes" id="UP000077069"/>
    </source>
</evidence>
<dbReference type="InterPro" id="IPR010730">
    <property type="entry name" value="HET"/>
</dbReference>
<dbReference type="EMBL" id="KV441557">
    <property type="protein sequence ID" value="OAG01609.1"/>
    <property type="molecule type" value="Genomic_DNA"/>
</dbReference>
<gene>
    <name evidence="2" type="ORF">CC84DRAFT_1208710</name>
</gene>